<dbReference type="AlphaFoldDB" id="A0A9W4D527"/>
<comment type="caution">
    <text evidence="1">The sequence shown here is derived from an EMBL/GenBank/DDBJ whole genome shotgun (WGS) entry which is preliminary data.</text>
</comment>
<gene>
    <name evidence="1" type="ORF">BGTH12_LOCUS2823</name>
</gene>
<reference evidence="1" key="1">
    <citation type="submission" date="2020-10" db="EMBL/GenBank/DDBJ databases">
        <authorList>
            <person name="Muller C M."/>
        </authorList>
    </citation>
    <scope>NUCLEOTIDE SEQUENCE</scope>
    <source>
        <strain evidence="1">THUN-12</strain>
    </source>
</reference>
<evidence type="ECO:0000313" key="1">
    <source>
        <dbReference type="EMBL" id="CAD6501465.1"/>
    </source>
</evidence>
<evidence type="ECO:0000313" key="2">
    <source>
        <dbReference type="Proteomes" id="UP000683417"/>
    </source>
</evidence>
<dbReference type="Proteomes" id="UP000683417">
    <property type="component" value="Unassembled WGS sequence"/>
</dbReference>
<name>A0A9W4D527_BLUGR</name>
<accession>A0A9W4D527</accession>
<sequence length="21" mass="2316">MFSSSHSALTHGLRRMFSGCC</sequence>
<proteinExistence type="predicted"/>
<organism evidence="1 2">
    <name type="scientific">Blumeria graminis f. sp. triticale</name>
    <dbReference type="NCBI Taxonomy" id="1689686"/>
    <lineage>
        <taxon>Eukaryota</taxon>
        <taxon>Fungi</taxon>
        <taxon>Dikarya</taxon>
        <taxon>Ascomycota</taxon>
        <taxon>Pezizomycotina</taxon>
        <taxon>Leotiomycetes</taxon>
        <taxon>Erysiphales</taxon>
        <taxon>Erysiphaceae</taxon>
        <taxon>Blumeria</taxon>
    </lineage>
</organism>
<dbReference type="EMBL" id="CAJHIT010000005">
    <property type="protein sequence ID" value="CAD6501465.1"/>
    <property type="molecule type" value="Genomic_DNA"/>
</dbReference>
<protein>
    <submittedName>
        <fullName evidence="1">BgTH12-01717</fullName>
    </submittedName>
</protein>